<evidence type="ECO:0000256" key="6">
    <source>
        <dbReference type="ARBA" id="ARBA00022691"/>
    </source>
</evidence>
<dbReference type="GO" id="GO:0003723">
    <property type="term" value="F:RNA binding"/>
    <property type="evidence" value="ECO:0007669"/>
    <property type="project" value="UniProtKB-KW"/>
</dbReference>
<dbReference type="Proteomes" id="UP001190700">
    <property type="component" value="Unassembled WGS sequence"/>
</dbReference>
<dbReference type="CDD" id="cd21153">
    <property type="entry name" value="PUA_RlmI"/>
    <property type="match status" value="1"/>
</dbReference>
<dbReference type="Gene3D" id="3.30.750.80">
    <property type="entry name" value="RNA methyltransferase domain (HRMD) like"/>
    <property type="match status" value="1"/>
</dbReference>
<evidence type="ECO:0000313" key="10">
    <source>
        <dbReference type="EMBL" id="KAK3243849.1"/>
    </source>
</evidence>
<dbReference type="InterPro" id="IPR015947">
    <property type="entry name" value="PUA-like_sf"/>
</dbReference>
<dbReference type="AlphaFoldDB" id="A0AAE0EXI4"/>
<dbReference type="SUPFAM" id="SSF53335">
    <property type="entry name" value="S-adenosyl-L-methionine-dependent methyltransferases"/>
    <property type="match status" value="1"/>
</dbReference>
<dbReference type="PROSITE" id="PS50890">
    <property type="entry name" value="PUA"/>
    <property type="match status" value="1"/>
</dbReference>
<feature type="domain" description="PUA" evidence="9">
    <location>
        <begin position="31"/>
        <end position="116"/>
    </location>
</feature>
<dbReference type="PANTHER" id="PTHR42873:SF1">
    <property type="entry name" value="S-ADENOSYLMETHIONINE-DEPENDENT METHYLTRANSFERASE DOMAIN-CONTAINING PROTEIN"/>
    <property type="match status" value="1"/>
</dbReference>
<evidence type="ECO:0000259" key="9">
    <source>
        <dbReference type="SMART" id="SM00359"/>
    </source>
</evidence>
<dbReference type="EMBL" id="LGRX02032611">
    <property type="protein sequence ID" value="KAK3243849.1"/>
    <property type="molecule type" value="Genomic_DNA"/>
</dbReference>
<reference evidence="10 11" key="1">
    <citation type="journal article" date="2015" name="Genome Biol. Evol.">
        <title>Comparative Genomics of a Bacterivorous Green Alga Reveals Evolutionary Causalities and Consequences of Phago-Mixotrophic Mode of Nutrition.</title>
        <authorList>
            <person name="Burns J.A."/>
            <person name="Paasch A."/>
            <person name="Narechania A."/>
            <person name="Kim E."/>
        </authorList>
    </citation>
    <scope>NUCLEOTIDE SEQUENCE [LARGE SCALE GENOMIC DNA]</scope>
    <source>
        <strain evidence="10 11">PLY_AMNH</strain>
    </source>
</reference>
<evidence type="ECO:0000256" key="2">
    <source>
        <dbReference type="ARBA" id="ARBA00022490"/>
    </source>
</evidence>
<keyword evidence="5" id="KW-0808">Transferase</keyword>
<dbReference type="SMART" id="SM00359">
    <property type="entry name" value="PUA"/>
    <property type="match status" value="1"/>
</dbReference>
<dbReference type="InterPro" id="IPR029063">
    <property type="entry name" value="SAM-dependent_MTases_sf"/>
</dbReference>
<dbReference type="InterPro" id="IPR002478">
    <property type="entry name" value="PUA"/>
</dbReference>
<evidence type="ECO:0000313" key="11">
    <source>
        <dbReference type="Proteomes" id="UP001190700"/>
    </source>
</evidence>
<keyword evidence="3" id="KW-0698">rRNA processing</keyword>
<organism evidence="10 11">
    <name type="scientific">Cymbomonas tetramitiformis</name>
    <dbReference type="NCBI Taxonomy" id="36881"/>
    <lineage>
        <taxon>Eukaryota</taxon>
        <taxon>Viridiplantae</taxon>
        <taxon>Chlorophyta</taxon>
        <taxon>Pyramimonadophyceae</taxon>
        <taxon>Pyramimonadales</taxon>
        <taxon>Pyramimonadaceae</taxon>
        <taxon>Cymbomonas</taxon>
    </lineage>
</organism>
<evidence type="ECO:0000256" key="5">
    <source>
        <dbReference type="ARBA" id="ARBA00022679"/>
    </source>
</evidence>
<comment type="subcellular location">
    <subcellularLocation>
        <location evidence="1">Cytoplasm</location>
    </subcellularLocation>
</comment>
<dbReference type="SUPFAM" id="SSF88697">
    <property type="entry name" value="PUA domain-like"/>
    <property type="match status" value="1"/>
</dbReference>
<comment type="caution">
    <text evidence="10">The sequence shown here is derived from an EMBL/GenBank/DDBJ whole genome shotgun (WGS) entry which is preliminary data.</text>
</comment>
<evidence type="ECO:0000256" key="7">
    <source>
        <dbReference type="ARBA" id="ARBA00022884"/>
    </source>
</evidence>
<evidence type="ECO:0000256" key="3">
    <source>
        <dbReference type="ARBA" id="ARBA00022552"/>
    </source>
</evidence>
<comment type="similarity">
    <text evidence="8">Belongs to the methyltransferase superfamily. RlmI family.</text>
</comment>
<dbReference type="InterPro" id="IPR041532">
    <property type="entry name" value="RlmI-like_PUA"/>
</dbReference>
<dbReference type="PANTHER" id="PTHR42873">
    <property type="entry name" value="RIBOSOMAL RNA LARGE SUBUNIT METHYLTRANSFERASE"/>
    <property type="match status" value="1"/>
</dbReference>
<keyword evidence="11" id="KW-1185">Reference proteome</keyword>
<keyword evidence="6" id="KW-0949">S-adenosyl-L-methionine</keyword>
<dbReference type="Gene3D" id="2.30.130.10">
    <property type="entry name" value="PUA domain"/>
    <property type="match status" value="1"/>
</dbReference>
<keyword evidence="4" id="KW-0489">Methyltransferase</keyword>
<evidence type="ECO:0000256" key="1">
    <source>
        <dbReference type="ARBA" id="ARBA00004496"/>
    </source>
</evidence>
<dbReference type="GO" id="GO:0006364">
    <property type="term" value="P:rRNA processing"/>
    <property type="evidence" value="ECO:0007669"/>
    <property type="project" value="UniProtKB-KW"/>
</dbReference>
<dbReference type="CDD" id="cd11572">
    <property type="entry name" value="RlmI_M_like"/>
    <property type="match status" value="1"/>
</dbReference>
<protein>
    <recommendedName>
        <fullName evidence="9">PUA domain-containing protein</fullName>
    </recommendedName>
</protein>
<sequence length="223" mass="25076">MFKLSEKYSSSKLQTAVEEFAALPSLDLPRLAVRVSRAAESAIRGGHPWVYSNSVSSVKGEEHTGQLAIIFDKKNRFLAVGLYDSESPLRIRVLHVGKSMMIDRDFFDRRIEECIDRRKGFFDGTTTGHRWIHGESDNFPGLVVDRYSTTLVIKIYTAAWLPYLSTVVDLLRTKLSPESAVLRLSRNIMEACAEHGLADGQQLFGPTIDGPLIFQEDFLVNPL</sequence>
<keyword evidence="2" id="KW-0963">Cytoplasm</keyword>
<dbReference type="InterPro" id="IPR036974">
    <property type="entry name" value="PUA_sf"/>
</dbReference>
<evidence type="ECO:0000256" key="8">
    <source>
        <dbReference type="ARBA" id="ARBA00038091"/>
    </source>
</evidence>
<gene>
    <name evidence="10" type="ORF">CYMTET_46517</name>
</gene>
<evidence type="ECO:0000256" key="4">
    <source>
        <dbReference type="ARBA" id="ARBA00022603"/>
    </source>
</evidence>
<accession>A0AAE0EXI4</accession>
<name>A0AAE0EXI4_9CHLO</name>
<dbReference type="Pfam" id="PF17785">
    <property type="entry name" value="PUA_3"/>
    <property type="match status" value="1"/>
</dbReference>
<keyword evidence="7" id="KW-0694">RNA-binding</keyword>
<proteinExistence type="inferred from homology"/>